<name>A0AAW1UHC3_9CUCU</name>
<dbReference type="Proteomes" id="UP001431783">
    <property type="component" value="Unassembled WGS sequence"/>
</dbReference>
<dbReference type="EMBL" id="JARQZJ010000061">
    <property type="protein sequence ID" value="KAK9879121.1"/>
    <property type="molecule type" value="Genomic_DNA"/>
</dbReference>
<reference evidence="1 2" key="1">
    <citation type="submission" date="2023-03" db="EMBL/GenBank/DDBJ databases">
        <title>Genome insight into feeding habits of ladybird beetles.</title>
        <authorList>
            <person name="Li H.-S."/>
            <person name="Huang Y.-H."/>
            <person name="Pang H."/>
        </authorList>
    </citation>
    <scope>NUCLEOTIDE SEQUENCE [LARGE SCALE GENOMIC DNA]</scope>
    <source>
        <strain evidence="1">SYSU_2023b</strain>
        <tissue evidence="1">Whole body</tissue>
    </source>
</reference>
<accession>A0AAW1UHC3</accession>
<sequence>MFCSRIAKNSEWATGKVMLSQGLDKVARVCLEGNSSLQAVLKAMRGVEDQPILRVNLRETKQNDELKQNDDLKQLLGTQQGKNINSEQGTFATNDFSLQNVT</sequence>
<gene>
    <name evidence="1" type="ORF">WA026_003964</name>
</gene>
<protein>
    <submittedName>
        <fullName evidence="1">Uncharacterized protein</fullName>
    </submittedName>
</protein>
<dbReference type="AlphaFoldDB" id="A0AAW1UHC3"/>
<keyword evidence="2" id="KW-1185">Reference proteome</keyword>
<organism evidence="1 2">
    <name type="scientific">Henosepilachna vigintioctopunctata</name>
    <dbReference type="NCBI Taxonomy" id="420089"/>
    <lineage>
        <taxon>Eukaryota</taxon>
        <taxon>Metazoa</taxon>
        <taxon>Ecdysozoa</taxon>
        <taxon>Arthropoda</taxon>
        <taxon>Hexapoda</taxon>
        <taxon>Insecta</taxon>
        <taxon>Pterygota</taxon>
        <taxon>Neoptera</taxon>
        <taxon>Endopterygota</taxon>
        <taxon>Coleoptera</taxon>
        <taxon>Polyphaga</taxon>
        <taxon>Cucujiformia</taxon>
        <taxon>Coccinelloidea</taxon>
        <taxon>Coccinellidae</taxon>
        <taxon>Epilachninae</taxon>
        <taxon>Epilachnini</taxon>
        <taxon>Henosepilachna</taxon>
    </lineage>
</organism>
<evidence type="ECO:0000313" key="2">
    <source>
        <dbReference type="Proteomes" id="UP001431783"/>
    </source>
</evidence>
<evidence type="ECO:0000313" key="1">
    <source>
        <dbReference type="EMBL" id="KAK9879121.1"/>
    </source>
</evidence>
<comment type="caution">
    <text evidence="1">The sequence shown here is derived from an EMBL/GenBank/DDBJ whole genome shotgun (WGS) entry which is preliminary data.</text>
</comment>
<proteinExistence type="predicted"/>